<organism evidence="13 14">
    <name type="scientific">Rhizophagus clarus</name>
    <dbReference type="NCBI Taxonomy" id="94130"/>
    <lineage>
        <taxon>Eukaryota</taxon>
        <taxon>Fungi</taxon>
        <taxon>Fungi incertae sedis</taxon>
        <taxon>Mucoromycota</taxon>
        <taxon>Glomeromycotina</taxon>
        <taxon>Glomeromycetes</taxon>
        <taxon>Glomerales</taxon>
        <taxon>Glomeraceae</taxon>
        <taxon>Rhizophagus</taxon>
    </lineage>
</organism>
<evidence type="ECO:0000259" key="11">
    <source>
        <dbReference type="PROSITE" id="PS50158"/>
    </source>
</evidence>
<dbReference type="InterPro" id="IPR041577">
    <property type="entry name" value="RT_RNaseH_2"/>
</dbReference>
<sequence>MTTNNHTADLLKAIQDLTKQVQTLSYRNRGNRNNNGPQFTNQQTSGQTSQSSNRPNQYVCYACGEPGHVVRTCPNKNNNSSRPNNSQNSNNNSAALQPTSSNDQLAQIHQLLAQLAQPEDGARLDPTAGIVRDKPIEEETILRTVQGSSKVKQPTRTTETKKVESKKIIKKKPAVVAPIYKMVEPYTPQQFFDQKADITNGQLLAMNPKFGLTIAKQLRKLVVRAKDNEKNSIKKNDEVPDDKNTPEVDDLIQVANTAGPNADWTLALYCEASIKHIKFLLIVDSRSAGITDIPLRIHDCIIPMDTIVTDANSYAAIVGNDWLRKTKAILDYNNNLMTIEWKDQVLEVITKCREMPHHISSIKVLNIEAEDEVEEEVDKDAMEESEDEFESDDEEAQEQLFCNAKFITRERAQEIEEELKEGNFVSNEYYYQYEEIEKGKFHTRKLNEEQLQKFENFMERYQNLFAWDPNDFGQTSIVTHKIDTGDATPIGQRLIVPSKSQWTSPVVVVEKKNGKKRLCVNYQKLNNVTKRDRYPLPRVDDMLETLSGCQWFLSLNLASGFWQVELSPKDREKSTFITRFRTFEFTVMPFGLCNAPATFQRLMDTVLWDILWQFVVVYIDNINIGSKTFEEHLQHLEQVFLRLEQAGLKLSLEKYFFFKDKIPFLGHVVSRKGLQTDPEKLRVIKEFPVPKDLTQLRSFITLASYYRKFVKGFSSIAEPLNRLLKKNTPYIWSKDQHDAFEELKTCLTTPPILAYPNFKKPFILYTDASTFALGAILSQKNENNCECVLAYASRTLNKHECNYSITELECLAVVWSVRHFHQYLHGQKFTVITDHAALWYLMNLSNPVSKLGRWLMILNGYEIEIINRPRKLHSNVDTLSRIRT</sequence>
<dbReference type="Gene3D" id="2.40.70.10">
    <property type="entry name" value="Acid Proteases"/>
    <property type="match status" value="1"/>
</dbReference>
<keyword evidence="9" id="KW-0479">Metal-binding</keyword>
<evidence type="ECO:0000313" key="14">
    <source>
        <dbReference type="Proteomes" id="UP000615446"/>
    </source>
</evidence>
<reference evidence="13" key="1">
    <citation type="submission" date="2019-10" db="EMBL/GenBank/DDBJ databases">
        <title>Conservation and host-specific expression of non-tandemly repeated heterogenous ribosome RNA gene in arbuscular mycorrhizal fungi.</title>
        <authorList>
            <person name="Maeda T."/>
            <person name="Kobayashi Y."/>
            <person name="Nakagawa T."/>
            <person name="Ezawa T."/>
            <person name="Yamaguchi K."/>
            <person name="Bino T."/>
            <person name="Nishimoto Y."/>
            <person name="Shigenobu S."/>
            <person name="Kawaguchi M."/>
        </authorList>
    </citation>
    <scope>NUCLEOTIDE SEQUENCE</scope>
    <source>
        <strain evidence="13">HR1</strain>
    </source>
</reference>
<dbReference type="InterPro" id="IPR043502">
    <property type="entry name" value="DNA/RNA_pol_sf"/>
</dbReference>
<keyword evidence="2" id="KW-0808">Transferase</keyword>
<feature type="compositionally biased region" description="Low complexity" evidence="10">
    <location>
        <begin position="75"/>
        <end position="93"/>
    </location>
</feature>
<dbReference type="Gene3D" id="3.30.70.270">
    <property type="match status" value="2"/>
</dbReference>
<feature type="region of interest" description="Disordered" evidence="10">
    <location>
        <begin position="73"/>
        <end position="101"/>
    </location>
</feature>
<evidence type="ECO:0000256" key="4">
    <source>
        <dbReference type="ARBA" id="ARBA00022722"/>
    </source>
</evidence>
<dbReference type="GO" id="GO:0006508">
    <property type="term" value="P:proteolysis"/>
    <property type="evidence" value="ECO:0007669"/>
    <property type="project" value="UniProtKB-KW"/>
</dbReference>
<keyword evidence="6" id="KW-0255">Endonuclease</keyword>
<proteinExistence type="predicted"/>
<evidence type="ECO:0000256" key="8">
    <source>
        <dbReference type="ARBA" id="ARBA00023268"/>
    </source>
</evidence>
<keyword evidence="3" id="KW-0548">Nucleotidyltransferase</keyword>
<dbReference type="InterPro" id="IPR036875">
    <property type="entry name" value="Znf_CCHC_sf"/>
</dbReference>
<dbReference type="SMART" id="SM00343">
    <property type="entry name" value="ZnF_C2HC"/>
    <property type="match status" value="1"/>
</dbReference>
<dbReference type="Pfam" id="PF00098">
    <property type="entry name" value="zf-CCHC"/>
    <property type="match status" value="1"/>
</dbReference>
<dbReference type="SUPFAM" id="SSF56672">
    <property type="entry name" value="DNA/RNA polymerases"/>
    <property type="match status" value="1"/>
</dbReference>
<feature type="compositionally biased region" description="Low complexity" evidence="10">
    <location>
        <begin position="27"/>
        <end position="53"/>
    </location>
</feature>
<dbReference type="OrthoDB" id="2448050at2759"/>
<evidence type="ECO:0000256" key="7">
    <source>
        <dbReference type="ARBA" id="ARBA00023125"/>
    </source>
</evidence>
<dbReference type="AlphaFoldDB" id="A0A8H3R5B2"/>
<dbReference type="Gene3D" id="3.10.20.370">
    <property type="match status" value="1"/>
</dbReference>
<dbReference type="InterPro" id="IPR000477">
    <property type="entry name" value="RT_dom"/>
</dbReference>
<keyword evidence="1 13" id="KW-0645">Protease</keyword>
<dbReference type="InterPro" id="IPR021109">
    <property type="entry name" value="Peptidase_aspartic_dom_sf"/>
</dbReference>
<keyword evidence="6" id="KW-0378">Hydrolase</keyword>
<name>A0A8H3R5B2_9GLOM</name>
<keyword evidence="4" id="KW-0540">Nuclease</keyword>
<comment type="caution">
    <text evidence="13">The sequence shown here is derived from an EMBL/GenBank/DDBJ whole genome shotgun (WGS) entry which is preliminary data.</text>
</comment>
<dbReference type="Pfam" id="PF17919">
    <property type="entry name" value="RT_RNaseH_2"/>
    <property type="match status" value="1"/>
</dbReference>
<dbReference type="GO" id="GO:0004190">
    <property type="term" value="F:aspartic-type endopeptidase activity"/>
    <property type="evidence" value="ECO:0007669"/>
    <property type="project" value="UniProtKB-KW"/>
</dbReference>
<evidence type="ECO:0000256" key="2">
    <source>
        <dbReference type="ARBA" id="ARBA00022679"/>
    </source>
</evidence>
<keyword evidence="9" id="KW-0862">Zinc</keyword>
<dbReference type="GO" id="GO:0008270">
    <property type="term" value="F:zinc ion binding"/>
    <property type="evidence" value="ECO:0007669"/>
    <property type="project" value="UniProtKB-KW"/>
</dbReference>
<feature type="region of interest" description="Disordered" evidence="10">
    <location>
        <begin position="26"/>
        <end position="54"/>
    </location>
</feature>
<keyword evidence="8" id="KW-0511">Multifunctional enzyme</keyword>
<dbReference type="Gene3D" id="4.10.60.10">
    <property type="entry name" value="Zinc finger, CCHC-type"/>
    <property type="match status" value="1"/>
</dbReference>
<evidence type="ECO:0000313" key="13">
    <source>
        <dbReference type="EMBL" id="GET00565.1"/>
    </source>
</evidence>
<dbReference type="InterPro" id="IPR001878">
    <property type="entry name" value="Znf_CCHC"/>
</dbReference>
<dbReference type="FunFam" id="3.30.70.270:FF:000045">
    <property type="entry name" value="Transposon Tf2-7 polyprotein"/>
    <property type="match status" value="1"/>
</dbReference>
<protein>
    <submittedName>
        <fullName evidence="13">Retroviral-like aspartic protease 1</fullName>
    </submittedName>
</protein>
<dbReference type="EMBL" id="BLAL01000285">
    <property type="protein sequence ID" value="GET00565.1"/>
    <property type="molecule type" value="Genomic_DNA"/>
</dbReference>
<evidence type="ECO:0000259" key="12">
    <source>
        <dbReference type="PROSITE" id="PS50878"/>
    </source>
</evidence>
<gene>
    <name evidence="13" type="ORF">RCL2_002701900</name>
</gene>
<dbReference type="Gene3D" id="3.10.10.10">
    <property type="entry name" value="HIV Type 1 Reverse Transcriptase, subunit A, domain 1"/>
    <property type="match status" value="1"/>
</dbReference>
<dbReference type="PROSITE" id="PS50158">
    <property type="entry name" value="ZF_CCHC"/>
    <property type="match status" value="1"/>
</dbReference>
<dbReference type="Pfam" id="PF00078">
    <property type="entry name" value="RVT_1"/>
    <property type="match status" value="1"/>
</dbReference>
<dbReference type="PROSITE" id="PS50878">
    <property type="entry name" value="RT_POL"/>
    <property type="match status" value="1"/>
</dbReference>
<dbReference type="GO" id="GO:0004519">
    <property type="term" value="F:endonuclease activity"/>
    <property type="evidence" value="ECO:0007669"/>
    <property type="project" value="UniProtKB-KW"/>
</dbReference>
<evidence type="ECO:0000256" key="5">
    <source>
        <dbReference type="ARBA" id="ARBA00022750"/>
    </source>
</evidence>
<dbReference type="PANTHER" id="PTHR37984">
    <property type="entry name" value="PROTEIN CBG26694"/>
    <property type="match status" value="1"/>
</dbReference>
<accession>A0A8H3R5B2</accession>
<evidence type="ECO:0000256" key="10">
    <source>
        <dbReference type="SAM" id="MobiDB-lite"/>
    </source>
</evidence>
<dbReference type="CDD" id="cd01647">
    <property type="entry name" value="RT_LTR"/>
    <property type="match status" value="1"/>
</dbReference>
<keyword evidence="7" id="KW-0238">DNA-binding</keyword>
<dbReference type="CDD" id="cd09274">
    <property type="entry name" value="RNase_HI_RT_Ty3"/>
    <property type="match status" value="1"/>
</dbReference>
<dbReference type="InterPro" id="IPR050951">
    <property type="entry name" value="Retrovirus_Pol_polyprotein"/>
</dbReference>
<feature type="domain" description="CCHC-type" evidence="11">
    <location>
        <begin position="60"/>
        <end position="75"/>
    </location>
</feature>
<keyword evidence="5" id="KW-0064">Aspartyl protease</keyword>
<dbReference type="FunFam" id="3.10.20.370:FF:000001">
    <property type="entry name" value="Retrovirus-related Pol polyprotein from transposon 17.6-like protein"/>
    <property type="match status" value="1"/>
</dbReference>
<feature type="domain" description="Reverse transcriptase" evidence="12">
    <location>
        <begin position="490"/>
        <end position="669"/>
    </location>
</feature>
<evidence type="ECO:0000256" key="6">
    <source>
        <dbReference type="ARBA" id="ARBA00022759"/>
    </source>
</evidence>
<dbReference type="InterPro" id="IPR043128">
    <property type="entry name" value="Rev_trsase/Diguanyl_cyclase"/>
</dbReference>
<evidence type="ECO:0000256" key="1">
    <source>
        <dbReference type="ARBA" id="ARBA00022670"/>
    </source>
</evidence>
<dbReference type="GO" id="GO:0016779">
    <property type="term" value="F:nucleotidyltransferase activity"/>
    <property type="evidence" value="ECO:0007669"/>
    <property type="project" value="UniProtKB-KW"/>
</dbReference>
<dbReference type="PANTHER" id="PTHR37984:SF5">
    <property type="entry name" value="PROTEIN NYNRIN-LIKE"/>
    <property type="match status" value="1"/>
</dbReference>
<dbReference type="GO" id="GO:0003677">
    <property type="term" value="F:DNA binding"/>
    <property type="evidence" value="ECO:0007669"/>
    <property type="project" value="UniProtKB-KW"/>
</dbReference>
<dbReference type="SUPFAM" id="SSF57756">
    <property type="entry name" value="Retrovirus zinc finger-like domains"/>
    <property type="match status" value="1"/>
</dbReference>
<keyword evidence="9" id="KW-0863">Zinc-finger</keyword>
<dbReference type="Proteomes" id="UP000615446">
    <property type="component" value="Unassembled WGS sequence"/>
</dbReference>
<evidence type="ECO:0000256" key="3">
    <source>
        <dbReference type="ARBA" id="ARBA00022695"/>
    </source>
</evidence>
<evidence type="ECO:0000256" key="9">
    <source>
        <dbReference type="PROSITE-ProRule" id="PRU00047"/>
    </source>
</evidence>